<evidence type="ECO:0000259" key="1">
    <source>
        <dbReference type="Pfam" id="PF13952"/>
    </source>
</evidence>
<dbReference type="PANTHER" id="PTHR48258:SF8">
    <property type="entry name" value="DUF4216 DOMAIN-CONTAINING PROTEIN"/>
    <property type="match status" value="1"/>
</dbReference>
<evidence type="ECO:0000259" key="2">
    <source>
        <dbReference type="Pfam" id="PF13960"/>
    </source>
</evidence>
<dbReference type="AlphaFoldDB" id="A0A6A3CWZ0"/>
<reference evidence="3" key="1">
    <citation type="submission" date="2019-09" db="EMBL/GenBank/DDBJ databases">
        <title>Draft genome information of white flower Hibiscus syriacus.</title>
        <authorList>
            <person name="Kim Y.-M."/>
        </authorList>
    </citation>
    <scope>NUCLEOTIDE SEQUENCE [LARGE SCALE GENOMIC DNA]</scope>
    <source>
        <strain evidence="3">YM2019G1</strain>
    </source>
</reference>
<evidence type="ECO:0000313" key="4">
    <source>
        <dbReference type="Proteomes" id="UP000436088"/>
    </source>
</evidence>
<dbReference type="Proteomes" id="UP000436088">
    <property type="component" value="Unassembled WGS sequence"/>
</dbReference>
<name>A0A6A3CWZ0_HIBSY</name>
<gene>
    <name evidence="3" type="ORF">F3Y22_tig00002511pilonHSYRG00313</name>
</gene>
<dbReference type="EMBL" id="VEPZ02000181">
    <property type="protein sequence ID" value="KAE8731828.1"/>
    <property type="molecule type" value="Genomic_DNA"/>
</dbReference>
<protein>
    <recommendedName>
        <fullName evidence="5">DUF4218 domain-containing protein</fullName>
    </recommendedName>
</protein>
<dbReference type="PANTHER" id="PTHR48258">
    <property type="entry name" value="DUF4218 DOMAIN-CONTAINING PROTEIN-RELATED"/>
    <property type="match status" value="1"/>
</dbReference>
<dbReference type="Pfam" id="PF13952">
    <property type="entry name" value="DUF4216"/>
    <property type="match status" value="1"/>
</dbReference>
<organism evidence="3 4">
    <name type="scientific">Hibiscus syriacus</name>
    <name type="common">Rose of Sharon</name>
    <dbReference type="NCBI Taxonomy" id="106335"/>
    <lineage>
        <taxon>Eukaryota</taxon>
        <taxon>Viridiplantae</taxon>
        <taxon>Streptophyta</taxon>
        <taxon>Embryophyta</taxon>
        <taxon>Tracheophyta</taxon>
        <taxon>Spermatophyta</taxon>
        <taxon>Magnoliopsida</taxon>
        <taxon>eudicotyledons</taxon>
        <taxon>Gunneridae</taxon>
        <taxon>Pentapetalae</taxon>
        <taxon>rosids</taxon>
        <taxon>malvids</taxon>
        <taxon>Malvales</taxon>
        <taxon>Malvaceae</taxon>
        <taxon>Malvoideae</taxon>
        <taxon>Hibiscus</taxon>
    </lineage>
</organism>
<dbReference type="Pfam" id="PF13960">
    <property type="entry name" value="DUF4218"/>
    <property type="match status" value="1"/>
</dbReference>
<accession>A0A6A3CWZ0</accession>
<feature type="domain" description="DUF4218" evidence="2">
    <location>
        <begin position="1"/>
        <end position="55"/>
    </location>
</feature>
<dbReference type="InterPro" id="IPR025312">
    <property type="entry name" value="DUF4216"/>
</dbReference>
<dbReference type="InterPro" id="IPR025452">
    <property type="entry name" value="DUF4218"/>
</dbReference>
<comment type="caution">
    <text evidence="3">The sequence shown here is derived from an EMBL/GenBank/DDBJ whole genome shotgun (WGS) entry which is preliminary data.</text>
</comment>
<evidence type="ECO:0000313" key="3">
    <source>
        <dbReference type="EMBL" id="KAE8731828.1"/>
    </source>
</evidence>
<feature type="domain" description="DUF4216" evidence="1">
    <location>
        <begin position="217"/>
        <end position="278"/>
    </location>
</feature>
<sequence>MYPFERYMKTLKGYIRNHYRPEGCIAECYVAEEALEFFSDYLKNMKSIGNPHERVDERIRTSKPLPRGTVEVVDAKLLDEAHLYILRNTTDVVPQHMLELKDYNPRASRNSKWLQTQHSRTFISWLKTKVDTHFANGEDICESVRWLAKRPSFAVKRYSGFAINEYRFHTTSRDESRTTQCSGVSLVAHAMQIASEKDSNLVYEYVNYYGRIHEIWDLDYRIFIVPVFMCDWVDSRGIKKDDFGFTVVNFARIDHQSERFILASQAKQFFYVQDQQDVNLSVVGFTPHKMYKYGANGETDDMLEYHVTFDFSQDSPLVELDDDFLCTRPNGKGILV</sequence>
<evidence type="ECO:0008006" key="5">
    <source>
        <dbReference type="Google" id="ProtNLM"/>
    </source>
</evidence>
<keyword evidence="4" id="KW-1185">Reference proteome</keyword>
<proteinExistence type="predicted"/>